<keyword evidence="3" id="KW-1185">Reference proteome</keyword>
<feature type="chain" id="PRO_5034835221" evidence="1">
    <location>
        <begin position="20"/>
        <end position="180"/>
    </location>
</feature>
<feature type="signal peptide" evidence="1">
    <location>
        <begin position="1"/>
        <end position="19"/>
    </location>
</feature>
<comment type="caution">
    <text evidence="2">The sequence shown here is derived from an EMBL/GenBank/DDBJ whole genome shotgun (WGS) entry which is preliminary data.</text>
</comment>
<protein>
    <submittedName>
        <fullName evidence="2">Uncharacterized protein</fullName>
    </submittedName>
</protein>
<accession>A0A8H9GLV0</accession>
<dbReference type="EMBL" id="BMQG01000001">
    <property type="protein sequence ID" value="GGM30345.1"/>
    <property type="molecule type" value="Genomic_DNA"/>
</dbReference>
<dbReference type="Proteomes" id="UP000600547">
    <property type="component" value="Unassembled WGS sequence"/>
</dbReference>
<proteinExistence type="predicted"/>
<evidence type="ECO:0000313" key="2">
    <source>
        <dbReference type="EMBL" id="GGM30345.1"/>
    </source>
</evidence>
<gene>
    <name evidence="2" type="ORF">GCM10008956_02960</name>
</gene>
<dbReference type="RefSeq" id="WP_189062428.1">
    <property type="nucleotide sequence ID" value="NZ_BMQG01000001.1"/>
</dbReference>
<reference evidence="3" key="1">
    <citation type="journal article" date="2019" name="Int. J. Syst. Evol. Microbiol.">
        <title>The Global Catalogue of Microorganisms (GCM) 10K type strain sequencing project: providing services to taxonomists for standard genome sequencing and annotation.</title>
        <authorList>
            <consortium name="The Broad Institute Genomics Platform"/>
            <consortium name="The Broad Institute Genome Sequencing Center for Infectious Disease"/>
            <person name="Wu L."/>
            <person name="Ma J."/>
        </authorList>
    </citation>
    <scope>NUCLEOTIDE SEQUENCE [LARGE SCALE GENOMIC DNA]</scope>
    <source>
        <strain evidence="3">JCM 31047</strain>
    </source>
</reference>
<name>A0A8H9GLV0_9DEIO</name>
<sequence length="180" mass="18979">MRRRAALPLLLALLGSAQAHPVDEVVQGAYLTLTPAGVELELDITPGSAVAASVTGSLDADRNGTVTATEARAYATRVLAAQTLTLDGTRARWTLRDVQVPPLANLKLGSDTLKILATAPRTQRSGAHTLSYTNSYAPAKTQRVANIFLKPGGALSDRVTGQTRSADLTRLTVQFTTGRS</sequence>
<evidence type="ECO:0000313" key="3">
    <source>
        <dbReference type="Proteomes" id="UP000600547"/>
    </source>
</evidence>
<evidence type="ECO:0000256" key="1">
    <source>
        <dbReference type="SAM" id="SignalP"/>
    </source>
</evidence>
<organism evidence="2 3">
    <name type="scientific">Deinococcus arenae</name>
    <dbReference type="NCBI Taxonomy" id="1452751"/>
    <lineage>
        <taxon>Bacteria</taxon>
        <taxon>Thermotogati</taxon>
        <taxon>Deinococcota</taxon>
        <taxon>Deinococci</taxon>
        <taxon>Deinococcales</taxon>
        <taxon>Deinococcaceae</taxon>
        <taxon>Deinococcus</taxon>
    </lineage>
</organism>
<dbReference type="AlphaFoldDB" id="A0A8H9GLV0"/>
<keyword evidence="1" id="KW-0732">Signal</keyword>